<organism evidence="1 2">
    <name type="scientific">Daphnia magna</name>
    <dbReference type="NCBI Taxonomy" id="35525"/>
    <lineage>
        <taxon>Eukaryota</taxon>
        <taxon>Metazoa</taxon>
        <taxon>Ecdysozoa</taxon>
        <taxon>Arthropoda</taxon>
        <taxon>Crustacea</taxon>
        <taxon>Branchiopoda</taxon>
        <taxon>Diplostraca</taxon>
        <taxon>Cladocera</taxon>
        <taxon>Anomopoda</taxon>
        <taxon>Daphniidae</taxon>
        <taxon>Daphnia</taxon>
    </lineage>
</organism>
<comment type="caution">
    <text evidence="1">The sequence shown here is derived from an EMBL/GenBank/DDBJ whole genome shotgun (WGS) entry which is preliminary data.</text>
</comment>
<proteinExistence type="predicted"/>
<gene>
    <name evidence="1" type="ORF">OUZ56_026639</name>
</gene>
<dbReference type="EMBL" id="JAOYFB010000004">
    <property type="protein sequence ID" value="KAK4014094.1"/>
    <property type="molecule type" value="Genomic_DNA"/>
</dbReference>
<dbReference type="Proteomes" id="UP001234178">
    <property type="component" value="Unassembled WGS sequence"/>
</dbReference>
<evidence type="ECO:0000313" key="1">
    <source>
        <dbReference type="EMBL" id="KAK4014094.1"/>
    </source>
</evidence>
<evidence type="ECO:0000313" key="2">
    <source>
        <dbReference type="Proteomes" id="UP001234178"/>
    </source>
</evidence>
<keyword evidence="2" id="KW-1185">Reference proteome</keyword>
<reference evidence="1 2" key="1">
    <citation type="journal article" date="2023" name="Nucleic Acids Res.">
        <title>The hologenome of Daphnia magna reveals possible DNA methylation and microbiome-mediated evolution of the host genome.</title>
        <authorList>
            <person name="Chaturvedi A."/>
            <person name="Li X."/>
            <person name="Dhandapani V."/>
            <person name="Marshall H."/>
            <person name="Kissane S."/>
            <person name="Cuenca-Cambronero M."/>
            <person name="Asole G."/>
            <person name="Calvet F."/>
            <person name="Ruiz-Romero M."/>
            <person name="Marangio P."/>
            <person name="Guigo R."/>
            <person name="Rago D."/>
            <person name="Mirbahai L."/>
            <person name="Eastwood N."/>
            <person name="Colbourne J.K."/>
            <person name="Zhou J."/>
            <person name="Mallon E."/>
            <person name="Orsini L."/>
        </authorList>
    </citation>
    <scope>NUCLEOTIDE SEQUENCE [LARGE SCALE GENOMIC DNA]</scope>
    <source>
        <strain evidence="1">LRV0_1</strain>
    </source>
</reference>
<sequence length="150" mass="16310">MTDVENKATANRLCCKSAKFITAAILKNGGRSNRSHRRTALKPICFWRTRIDRNRSSIFLFRVDQIGLPDLGKSGLSPTSPALLLGLGPGSLENPGYPRIVAKNSRPCAIRVAYLPKWVGWADLMGKPGIPTTILESGGLQSAKLNHKGD</sequence>
<accession>A0ABQ9ZNQ3</accession>
<name>A0ABQ9ZNQ3_9CRUS</name>
<protein>
    <submittedName>
        <fullName evidence="1">Uncharacterized protein</fullName>
    </submittedName>
</protein>